<keyword evidence="2" id="KW-1185">Reference proteome</keyword>
<evidence type="ECO:0000313" key="1">
    <source>
        <dbReference type="EMBL" id="BBB92731.1"/>
    </source>
</evidence>
<name>A0A348ANT3_9FIRM</name>
<gene>
    <name evidence="1" type="ORF">MAMMFC1_03426</name>
</gene>
<proteinExistence type="predicted"/>
<accession>A0A348ANT3</accession>
<dbReference type="RefSeq" id="WP_232035492.1">
    <property type="nucleotide sequence ID" value="NZ_AP018449.1"/>
</dbReference>
<dbReference type="EMBL" id="AP018449">
    <property type="protein sequence ID" value="BBB92731.1"/>
    <property type="molecule type" value="Genomic_DNA"/>
</dbReference>
<dbReference type="Proteomes" id="UP000276437">
    <property type="component" value="Chromosome"/>
</dbReference>
<organism evidence="1 2">
    <name type="scientific">Methylomusa anaerophila</name>
    <dbReference type="NCBI Taxonomy" id="1930071"/>
    <lineage>
        <taxon>Bacteria</taxon>
        <taxon>Bacillati</taxon>
        <taxon>Bacillota</taxon>
        <taxon>Negativicutes</taxon>
        <taxon>Selenomonadales</taxon>
        <taxon>Sporomusaceae</taxon>
        <taxon>Methylomusa</taxon>
    </lineage>
</organism>
<sequence length="119" mass="13752">MSNQEKLYSFALFEPHRTRIPKKDDPLVEVRPNGRIIFNKKACQLLGQHHFCMLGYDPENRALGILPITELKPNSFPIRYATKGAYIGAKKFFKHFNILPDQFIENEPFQSGDFIGINL</sequence>
<dbReference type="KEGG" id="mana:MAMMFC1_03426"/>
<evidence type="ECO:0000313" key="2">
    <source>
        <dbReference type="Proteomes" id="UP000276437"/>
    </source>
</evidence>
<reference evidence="1 2" key="1">
    <citation type="journal article" date="2018" name="Int. J. Syst. Evol. Microbiol.">
        <title>Methylomusa anaerophila gen. nov., sp. nov., an anaerobic methanol-utilizing bacterium isolated from a microbial fuel cell.</title>
        <authorList>
            <person name="Amano N."/>
            <person name="Yamamuro A."/>
            <person name="Miyahara M."/>
            <person name="Kouzuma A."/>
            <person name="Abe T."/>
            <person name="Watanabe K."/>
        </authorList>
    </citation>
    <scope>NUCLEOTIDE SEQUENCE [LARGE SCALE GENOMIC DNA]</scope>
    <source>
        <strain evidence="1 2">MMFC1</strain>
    </source>
</reference>
<protein>
    <submittedName>
        <fullName evidence="1">Uncharacterized protein</fullName>
    </submittedName>
</protein>
<dbReference type="AlphaFoldDB" id="A0A348ANT3"/>